<evidence type="ECO:0000313" key="3">
    <source>
        <dbReference type="Proteomes" id="UP001271648"/>
    </source>
</evidence>
<proteinExistence type="predicted"/>
<sequence>MYCKQCGSGVKETDNFCGACGNSLEEKSGDLSSAKEINNHTNYNEEELLAGFVGGGKSDFYLGKWKSGKMRSWNWPAALFPPFWLGYRKMYKTVFLLFGAFLLIDVIVAFLGFDSLRIDSSLGIAMGVAFGISGNLLYKNYAQSEIKRILDSNKHGNVMDRIKQRGGTSQKGIWIVIAVVISYAIISTILTEYIIDREEIVAITPISDVEGVQSEETIKQSILDLIALNFQALEEEDLEMYMTMIYMDDANEIYEETRNLVEMLFTEYDLEYEWYDPKFIFIKQDEVILSLRQISRVVEGSAYRDNETTIVHTFKFDNGVWKFAESEVESVIYLDEVALDINVERRNDQFYINGITLGMEDDIVSILGDPDDEGYNTDTWYLDGNVTMTAYYDGERDFLLDAIHVDFLDEMIVEQLINMLGPNFTRTQDGVEFATSDQVIGIYKHEGGFEVFLRSALVYVEETELTEEFIPSLNIDLDGFSHLFVQSYNETLAALSNENTIDELDFTVLQDGYFFTKLYKGIQLIGTLNPNKEIRWIGVRSENGKSSGDMEESFVEVEIGMAANIALITALGDEDVQEEIFQNIVHQQYNQFKEIGEYSTGIVRYIDSDSEYYSILHAESVDDSVDLGDYY</sequence>
<gene>
    <name evidence="2" type="ORF">QTL97_04485</name>
</gene>
<reference evidence="2 3" key="1">
    <citation type="submission" date="2023-06" db="EMBL/GenBank/DDBJ databases">
        <title>Sporosarcina sp. nov., isolated from Korean traditional fermented seafood 'Jeotgal'.</title>
        <authorList>
            <person name="Yang A.I."/>
            <person name="Shin N.-R."/>
        </authorList>
    </citation>
    <scope>NUCLEOTIDE SEQUENCE [LARGE SCALE GENOMIC DNA]</scope>
    <source>
        <strain evidence="2 3">KCTC43456</strain>
    </source>
</reference>
<keyword evidence="1" id="KW-0472">Membrane</keyword>
<feature type="transmembrane region" description="Helical" evidence="1">
    <location>
        <begin position="173"/>
        <end position="195"/>
    </location>
</feature>
<protein>
    <submittedName>
        <fullName evidence="2">DUF2628 domain-containing protein</fullName>
    </submittedName>
</protein>
<dbReference type="InterPro" id="IPR024399">
    <property type="entry name" value="DUF2628"/>
</dbReference>
<dbReference type="RefSeq" id="WP_283732874.1">
    <property type="nucleotide sequence ID" value="NZ_CP125968.1"/>
</dbReference>
<keyword evidence="3" id="KW-1185">Reference proteome</keyword>
<evidence type="ECO:0000313" key="2">
    <source>
        <dbReference type="EMBL" id="MDW0116179.1"/>
    </source>
</evidence>
<evidence type="ECO:0000256" key="1">
    <source>
        <dbReference type="SAM" id="Phobius"/>
    </source>
</evidence>
<name>A0AAW9A7G5_9BACL</name>
<organism evidence="2 3">
    <name type="scientific">Sporosarcina thermotolerans</name>
    <dbReference type="NCBI Taxonomy" id="633404"/>
    <lineage>
        <taxon>Bacteria</taxon>
        <taxon>Bacillati</taxon>
        <taxon>Bacillota</taxon>
        <taxon>Bacilli</taxon>
        <taxon>Bacillales</taxon>
        <taxon>Caryophanaceae</taxon>
        <taxon>Sporosarcina</taxon>
    </lineage>
</organism>
<dbReference type="AlphaFoldDB" id="A0AAW9A7G5"/>
<dbReference type="Proteomes" id="UP001271648">
    <property type="component" value="Unassembled WGS sequence"/>
</dbReference>
<keyword evidence="1" id="KW-0812">Transmembrane</keyword>
<comment type="caution">
    <text evidence="2">The sequence shown here is derived from an EMBL/GenBank/DDBJ whole genome shotgun (WGS) entry which is preliminary data.</text>
</comment>
<dbReference type="Pfam" id="PF10947">
    <property type="entry name" value="DUF2628"/>
    <property type="match status" value="1"/>
</dbReference>
<accession>A0AAW9A7G5</accession>
<feature type="transmembrane region" description="Helical" evidence="1">
    <location>
        <begin position="118"/>
        <end position="138"/>
    </location>
</feature>
<dbReference type="EMBL" id="JAUBDJ010000002">
    <property type="protein sequence ID" value="MDW0116179.1"/>
    <property type="molecule type" value="Genomic_DNA"/>
</dbReference>
<feature type="transmembrane region" description="Helical" evidence="1">
    <location>
        <begin position="94"/>
        <end position="112"/>
    </location>
</feature>
<keyword evidence="1" id="KW-1133">Transmembrane helix</keyword>